<proteinExistence type="predicted"/>
<organism evidence="1 2">
    <name type="scientific">Pleurodeles waltl</name>
    <name type="common">Iberian ribbed newt</name>
    <dbReference type="NCBI Taxonomy" id="8319"/>
    <lineage>
        <taxon>Eukaryota</taxon>
        <taxon>Metazoa</taxon>
        <taxon>Chordata</taxon>
        <taxon>Craniata</taxon>
        <taxon>Vertebrata</taxon>
        <taxon>Euteleostomi</taxon>
        <taxon>Amphibia</taxon>
        <taxon>Batrachia</taxon>
        <taxon>Caudata</taxon>
        <taxon>Salamandroidea</taxon>
        <taxon>Salamandridae</taxon>
        <taxon>Pleurodelinae</taxon>
        <taxon>Pleurodeles</taxon>
    </lineage>
</organism>
<evidence type="ECO:0000313" key="1">
    <source>
        <dbReference type="EMBL" id="KAJ1117450.1"/>
    </source>
</evidence>
<name>A0AAV7NMZ7_PLEWA</name>
<comment type="caution">
    <text evidence="1">The sequence shown here is derived from an EMBL/GenBank/DDBJ whole genome shotgun (WGS) entry which is preliminary data.</text>
</comment>
<gene>
    <name evidence="1" type="ORF">NDU88_005650</name>
</gene>
<reference evidence="1" key="1">
    <citation type="journal article" date="2022" name="bioRxiv">
        <title>Sequencing and chromosome-scale assembly of the giantPleurodeles waltlgenome.</title>
        <authorList>
            <person name="Brown T."/>
            <person name="Elewa A."/>
            <person name="Iarovenko S."/>
            <person name="Subramanian E."/>
            <person name="Araus A.J."/>
            <person name="Petzold A."/>
            <person name="Susuki M."/>
            <person name="Suzuki K.-i.T."/>
            <person name="Hayashi T."/>
            <person name="Toyoda A."/>
            <person name="Oliveira C."/>
            <person name="Osipova E."/>
            <person name="Leigh N.D."/>
            <person name="Simon A."/>
            <person name="Yun M.H."/>
        </authorList>
    </citation>
    <scope>NUCLEOTIDE SEQUENCE</scope>
    <source>
        <strain evidence="1">20211129_DDA</strain>
        <tissue evidence="1">Liver</tissue>
    </source>
</reference>
<dbReference type="Proteomes" id="UP001066276">
    <property type="component" value="Chromosome 8"/>
</dbReference>
<evidence type="ECO:0000313" key="2">
    <source>
        <dbReference type="Proteomes" id="UP001066276"/>
    </source>
</evidence>
<protein>
    <submittedName>
        <fullName evidence="1">Uncharacterized protein</fullName>
    </submittedName>
</protein>
<sequence>MGGFRRPLGSAPTYMSAPLPHVCLGSGASSSARALTVARAQEVNPQLRGALRHLPSPPKKLMPAKECMLHAHFREHCWRPLPYSSSPFLQDMGGWREEQRGIWECGTKQGPTATGTAEALTAHFLQFGNSALLSPLLLKPDEATRQRNAH</sequence>
<dbReference type="AlphaFoldDB" id="A0AAV7NMZ7"/>
<accession>A0AAV7NMZ7</accession>
<keyword evidence="2" id="KW-1185">Reference proteome</keyword>
<dbReference type="EMBL" id="JANPWB010000012">
    <property type="protein sequence ID" value="KAJ1117450.1"/>
    <property type="molecule type" value="Genomic_DNA"/>
</dbReference>